<dbReference type="PANTHER" id="PTHR44259">
    <property type="entry name" value="OS07G0183000 PROTEIN-RELATED"/>
    <property type="match status" value="1"/>
</dbReference>
<dbReference type="SMART" id="SM00256">
    <property type="entry name" value="FBOX"/>
    <property type="match status" value="1"/>
</dbReference>
<dbReference type="EMBL" id="JAAIUW010000005">
    <property type="protein sequence ID" value="KAF7833752.1"/>
    <property type="molecule type" value="Genomic_DNA"/>
</dbReference>
<reference evidence="2" key="1">
    <citation type="submission" date="2020-09" db="EMBL/GenBank/DDBJ databases">
        <title>Genome-Enabled Discovery of Anthraquinone Biosynthesis in Senna tora.</title>
        <authorList>
            <person name="Kang S.-H."/>
            <person name="Pandey R.P."/>
            <person name="Lee C.-M."/>
            <person name="Sim J.-S."/>
            <person name="Jeong J.-T."/>
            <person name="Choi B.-S."/>
            <person name="Jung M."/>
            <person name="Ginzburg D."/>
            <person name="Zhao K."/>
            <person name="Won S.Y."/>
            <person name="Oh T.-J."/>
            <person name="Yu Y."/>
            <person name="Kim N.-H."/>
            <person name="Lee O.R."/>
            <person name="Lee T.-H."/>
            <person name="Bashyal P."/>
            <person name="Kim T.-S."/>
            <person name="Lee W.-H."/>
            <person name="Kawkins C."/>
            <person name="Kim C.-K."/>
            <person name="Kim J.S."/>
            <person name="Ahn B.O."/>
            <person name="Rhee S.Y."/>
            <person name="Sohng J.K."/>
        </authorList>
    </citation>
    <scope>NUCLEOTIDE SEQUENCE</scope>
    <source>
        <tissue evidence="2">Leaf</tissue>
    </source>
</reference>
<dbReference type="InterPro" id="IPR001810">
    <property type="entry name" value="F-box_dom"/>
</dbReference>
<dbReference type="PANTHER" id="PTHR44259:SF114">
    <property type="entry name" value="OS06G0707300 PROTEIN"/>
    <property type="match status" value="1"/>
</dbReference>
<gene>
    <name evidence="2" type="ORF">G2W53_016085</name>
</gene>
<evidence type="ECO:0000313" key="2">
    <source>
        <dbReference type="EMBL" id="KAF7833752.1"/>
    </source>
</evidence>
<feature type="domain" description="F-box" evidence="1">
    <location>
        <begin position="37"/>
        <end position="77"/>
    </location>
</feature>
<proteinExistence type="predicted"/>
<evidence type="ECO:0000259" key="1">
    <source>
        <dbReference type="SMART" id="SM00256"/>
    </source>
</evidence>
<dbReference type="Pfam" id="PF00646">
    <property type="entry name" value="F-box"/>
    <property type="match status" value="1"/>
</dbReference>
<dbReference type="AlphaFoldDB" id="A0A834WWQ0"/>
<dbReference type="OrthoDB" id="1436695at2759"/>
<dbReference type="Proteomes" id="UP000634136">
    <property type="component" value="Unassembled WGS sequence"/>
</dbReference>
<dbReference type="InterPro" id="IPR036047">
    <property type="entry name" value="F-box-like_dom_sf"/>
</dbReference>
<dbReference type="SUPFAM" id="SSF81383">
    <property type="entry name" value="F-box domain"/>
    <property type="match status" value="1"/>
</dbReference>
<organism evidence="2 3">
    <name type="scientific">Senna tora</name>
    <dbReference type="NCBI Taxonomy" id="362788"/>
    <lineage>
        <taxon>Eukaryota</taxon>
        <taxon>Viridiplantae</taxon>
        <taxon>Streptophyta</taxon>
        <taxon>Embryophyta</taxon>
        <taxon>Tracheophyta</taxon>
        <taxon>Spermatophyta</taxon>
        <taxon>Magnoliopsida</taxon>
        <taxon>eudicotyledons</taxon>
        <taxon>Gunneridae</taxon>
        <taxon>Pentapetalae</taxon>
        <taxon>rosids</taxon>
        <taxon>fabids</taxon>
        <taxon>Fabales</taxon>
        <taxon>Fabaceae</taxon>
        <taxon>Caesalpinioideae</taxon>
        <taxon>Cassia clade</taxon>
        <taxon>Senna</taxon>
    </lineage>
</organism>
<name>A0A834WWQ0_9FABA</name>
<keyword evidence="3" id="KW-1185">Reference proteome</keyword>
<evidence type="ECO:0000313" key="3">
    <source>
        <dbReference type="Proteomes" id="UP000634136"/>
    </source>
</evidence>
<accession>A0A834WWQ0</accession>
<dbReference type="InterPro" id="IPR005174">
    <property type="entry name" value="KIB1-4_b-propeller"/>
</dbReference>
<sequence length="353" mass="40355">MVAVLYYYGSKLIDIFLNTQQEEEKDHDDHQAETTYLSSEIVELILQKLPILDYPKLRTTCSTWKTAVDNIIAHNNHFSPPLPQSPYILFSNNTTNQFLSLSQQRVDHTMRGCVCVASFEGWLVLLNPSSDQIFFLNPISNHKIMLPPPTTIELPNKSSPSSSNYFLKQVVASSAPDSSDCFVAALVHDDDVQGTEIVSCRIKDKSWTLMKNEYATFIWSIAIRGNKLYAVCDFGHPEYVVDVYDLHDANAARRTLCFLLGHRPPPCIKVNCNVFITKYDHQDVFLVIGPSEGDVFRVLPLVDHCLWRKRNNEKPFPCSRAKGFQVFKRIERIWLPVDHLDDRFISRTLGCLV</sequence>
<protein>
    <submittedName>
        <fullName evidence="2">F-box protein</fullName>
    </submittedName>
</protein>
<comment type="caution">
    <text evidence="2">The sequence shown here is derived from an EMBL/GenBank/DDBJ whole genome shotgun (WGS) entry which is preliminary data.</text>
</comment>
<dbReference type="InterPro" id="IPR050942">
    <property type="entry name" value="F-box_BR-signaling"/>
</dbReference>
<dbReference type="Pfam" id="PF03478">
    <property type="entry name" value="Beta-prop_KIB1-4"/>
    <property type="match status" value="1"/>
</dbReference>